<sequence>MPDGKTTGHTQASRQDNYFFPKPSNIHDLRPPPQDHTHPLSPTPWLTQYRKQRWNEYYRRLGGGSQTRGEGQCYNLVDSGDKIPALEHSGLPVSGDRIGATRDDYGRSHHHLPRQGPGTFVSVQ</sequence>
<keyword evidence="3" id="KW-1185">Reference proteome</keyword>
<evidence type="ECO:0000256" key="1">
    <source>
        <dbReference type="SAM" id="MobiDB-lite"/>
    </source>
</evidence>
<proteinExistence type="predicted"/>
<feature type="compositionally biased region" description="Polar residues" evidence="1">
    <location>
        <begin position="7"/>
        <end position="16"/>
    </location>
</feature>
<evidence type="ECO:0000313" key="2">
    <source>
        <dbReference type="EMBL" id="KAJ1098008.1"/>
    </source>
</evidence>
<protein>
    <submittedName>
        <fullName evidence="2">Uncharacterized protein</fullName>
    </submittedName>
</protein>
<gene>
    <name evidence="2" type="ORF">NDU88_003124</name>
</gene>
<feature type="region of interest" description="Disordered" evidence="1">
    <location>
        <begin position="1"/>
        <end position="44"/>
    </location>
</feature>
<dbReference type="Proteomes" id="UP001066276">
    <property type="component" value="Chromosome 10"/>
</dbReference>
<comment type="caution">
    <text evidence="2">The sequence shown here is derived from an EMBL/GenBank/DDBJ whole genome shotgun (WGS) entry which is preliminary data.</text>
</comment>
<feature type="region of interest" description="Disordered" evidence="1">
    <location>
        <begin position="87"/>
        <end position="124"/>
    </location>
</feature>
<reference evidence="2" key="1">
    <citation type="journal article" date="2022" name="bioRxiv">
        <title>Sequencing and chromosome-scale assembly of the giantPleurodeles waltlgenome.</title>
        <authorList>
            <person name="Brown T."/>
            <person name="Elewa A."/>
            <person name="Iarovenko S."/>
            <person name="Subramanian E."/>
            <person name="Araus A.J."/>
            <person name="Petzold A."/>
            <person name="Susuki M."/>
            <person name="Suzuki K.-i.T."/>
            <person name="Hayashi T."/>
            <person name="Toyoda A."/>
            <person name="Oliveira C."/>
            <person name="Osipova E."/>
            <person name="Leigh N.D."/>
            <person name="Simon A."/>
            <person name="Yun M.H."/>
        </authorList>
    </citation>
    <scope>NUCLEOTIDE SEQUENCE</scope>
    <source>
        <strain evidence="2">20211129_DDA</strain>
        <tissue evidence="2">Liver</tissue>
    </source>
</reference>
<dbReference type="AlphaFoldDB" id="A0AAV7MA50"/>
<organism evidence="2 3">
    <name type="scientific">Pleurodeles waltl</name>
    <name type="common">Iberian ribbed newt</name>
    <dbReference type="NCBI Taxonomy" id="8319"/>
    <lineage>
        <taxon>Eukaryota</taxon>
        <taxon>Metazoa</taxon>
        <taxon>Chordata</taxon>
        <taxon>Craniata</taxon>
        <taxon>Vertebrata</taxon>
        <taxon>Euteleostomi</taxon>
        <taxon>Amphibia</taxon>
        <taxon>Batrachia</taxon>
        <taxon>Caudata</taxon>
        <taxon>Salamandroidea</taxon>
        <taxon>Salamandridae</taxon>
        <taxon>Pleurodelinae</taxon>
        <taxon>Pleurodeles</taxon>
    </lineage>
</organism>
<evidence type="ECO:0000313" key="3">
    <source>
        <dbReference type="Proteomes" id="UP001066276"/>
    </source>
</evidence>
<accession>A0AAV7MA50</accession>
<dbReference type="EMBL" id="JANPWB010000014">
    <property type="protein sequence ID" value="KAJ1098008.1"/>
    <property type="molecule type" value="Genomic_DNA"/>
</dbReference>
<feature type="compositionally biased region" description="Basic and acidic residues" evidence="1">
    <location>
        <begin position="25"/>
        <end position="38"/>
    </location>
</feature>
<name>A0AAV7MA50_PLEWA</name>